<proteinExistence type="predicted"/>
<feature type="domain" description="Tf2-1-like SH3-like" evidence="1">
    <location>
        <begin position="17"/>
        <end position="65"/>
    </location>
</feature>
<evidence type="ECO:0000259" key="1">
    <source>
        <dbReference type="Pfam" id="PF24626"/>
    </source>
</evidence>
<dbReference type="AlphaFoldDB" id="A0A5B6U7A4"/>
<sequence length="94" mass="10502">MLASLGVKDTSMRHSVKKLLNQKLSLKYFGPFLVMARVGKVAFRLQLPPSFRVHPTFHVSQLKKHIGTTPTQKALHVVDAHGTWSKGPACILDR</sequence>
<dbReference type="Pfam" id="PF24626">
    <property type="entry name" value="SH3_Tf2-1"/>
    <property type="match status" value="1"/>
</dbReference>
<dbReference type="OrthoDB" id="5554229at2759"/>
<dbReference type="PANTHER" id="PTHR46148">
    <property type="entry name" value="CHROMO DOMAIN-CONTAINING PROTEIN"/>
    <property type="match status" value="1"/>
</dbReference>
<evidence type="ECO:0000313" key="3">
    <source>
        <dbReference type="Proteomes" id="UP000325315"/>
    </source>
</evidence>
<dbReference type="PANTHER" id="PTHR46148:SF52">
    <property type="entry name" value="OS04G0603800 PROTEIN"/>
    <property type="match status" value="1"/>
</dbReference>
<protein>
    <recommendedName>
        <fullName evidence="1">Tf2-1-like SH3-like domain-containing protein</fullName>
    </recommendedName>
</protein>
<dbReference type="Proteomes" id="UP000325315">
    <property type="component" value="Unassembled WGS sequence"/>
</dbReference>
<name>A0A5B6U7A4_9ROSI</name>
<accession>A0A5B6U7A4</accession>
<dbReference type="InterPro" id="IPR056924">
    <property type="entry name" value="SH3_Tf2-1"/>
</dbReference>
<gene>
    <name evidence="2" type="ORF">EPI10_009306</name>
</gene>
<keyword evidence="3" id="KW-1185">Reference proteome</keyword>
<evidence type="ECO:0000313" key="2">
    <source>
        <dbReference type="EMBL" id="KAA3453248.1"/>
    </source>
</evidence>
<reference evidence="3" key="1">
    <citation type="journal article" date="2019" name="Plant Biotechnol. J.">
        <title>Genome sequencing of the Australian wild diploid species Gossypium australe highlights disease resistance and delayed gland morphogenesis.</title>
        <authorList>
            <person name="Cai Y."/>
            <person name="Cai X."/>
            <person name="Wang Q."/>
            <person name="Wang P."/>
            <person name="Zhang Y."/>
            <person name="Cai C."/>
            <person name="Xu Y."/>
            <person name="Wang K."/>
            <person name="Zhou Z."/>
            <person name="Wang C."/>
            <person name="Geng S."/>
            <person name="Li B."/>
            <person name="Dong Q."/>
            <person name="Hou Y."/>
            <person name="Wang H."/>
            <person name="Ai P."/>
            <person name="Liu Z."/>
            <person name="Yi F."/>
            <person name="Sun M."/>
            <person name="An G."/>
            <person name="Cheng J."/>
            <person name="Zhang Y."/>
            <person name="Shi Q."/>
            <person name="Xie Y."/>
            <person name="Shi X."/>
            <person name="Chang Y."/>
            <person name="Huang F."/>
            <person name="Chen Y."/>
            <person name="Hong S."/>
            <person name="Mi L."/>
            <person name="Sun Q."/>
            <person name="Zhang L."/>
            <person name="Zhou B."/>
            <person name="Peng R."/>
            <person name="Zhang X."/>
            <person name="Liu F."/>
        </authorList>
    </citation>
    <scope>NUCLEOTIDE SEQUENCE [LARGE SCALE GENOMIC DNA]</scope>
    <source>
        <strain evidence="3">cv. PA1801</strain>
    </source>
</reference>
<organism evidence="2 3">
    <name type="scientific">Gossypium australe</name>
    <dbReference type="NCBI Taxonomy" id="47621"/>
    <lineage>
        <taxon>Eukaryota</taxon>
        <taxon>Viridiplantae</taxon>
        <taxon>Streptophyta</taxon>
        <taxon>Embryophyta</taxon>
        <taxon>Tracheophyta</taxon>
        <taxon>Spermatophyta</taxon>
        <taxon>Magnoliopsida</taxon>
        <taxon>eudicotyledons</taxon>
        <taxon>Gunneridae</taxon>
        <taxon>Pentapetalae</taxon>
        <taxon>rosids</taxon>
        <taxon>malvids</taxon>
        <taxon>Malvales</taxon>
        <taxon>Malvaceae</taxon>
        <taxon>Malvoideae</taxon>
        <taxon>Gossypium</taxon>
    </lineage>
</organism>
<comment type="caution">
    <text evidence="2">The sequence shown here is derived from an EMBL/GenBank/DDBJ whole genome shotgun (WGS) entry which is preliminary data.</text>
</comment>
<dbReference type="EMBL" id="SMMG02000013">
    <property type="protein sequence ID" value="KAA3453248.1"/>
    <property type="molecule type" value="Genomic_DNA"/>
</dbReference>